<name>A0A1G8FGR6_9GAMM</name>
<organism evidence="1 2">
    <name type="scientific">Phytopseudomonas flavescens</name>
    <dbReference type="NCBI Taxonomy" id="29435"/>
    <lineage>
        <taxon>Bacteria</taxon>
        <taxon>Pseudomonadati</taxon>
        <taxon>Pseudomonadota</taxon>
        <taxon>Gammaproteobacteria</taxon>
        <taxon>Pseudomonadales</taxon>
        <taxon>Pseudomonadaceae</taxon>
        <taxon>Phytopseudomonas</taxon>
    </lineage>
</organism>
<reference evidence="1 2" key="1">
    <citation type="submission" date="2016-10" db="EMBL/GenBank/DDBJ databases">
        <authorList>
            <person name="de Groot N.N."/>
        </authorList>
    </citation>
    <scope>NUCLEOTIDE SEQUENCE [LARGE SCALE GENOMIC DNA]</scope>
    <source>
        <strain evidence="1 2">LMG 18387</strain>
    </source>
</reference>
<evidence type="ECO:0008006" key="3">
    <source>
        <dbReference type="Google" id="ProtNLM"/>
    </source>
</evidence>
<dbReference type="Proteomes" id="UP000198606">
    <property type="component" value="Unassembled WGS sequence"/>
</dbReference>
<evidence type="ECO:0000313" key="1">
    <source>
        <dbReference type="EMBL" id="SDH81236.1"/>
    </source>
</evidence>
<evidence type="ECO:0000313" key="2">
    <source>
        <dbReference type="Proteomes" id="UP000198606"/>
    </source>
</evidence>
<protein>
    <recommendedName>
        <fullName evidence="3">Phage Tail Collar Domain</fullName>
    </recommendedName>
</protein>
<accession>A0A1G8FGR6</accession>
<dbReference type="InterPro" id="IPR037053">
    <property type="entry name" value="Phage_tail_collar_dom_sf"/>
</dbReference>
<proteinExistence type="predicted"/>
<dbReference type="STRING" id="29435.SAMN05216588_107269"/>
<dbReference type="AlphaFoldDB" id="A0A1G8FGR6"/>
<gene>
    <name evidence="1" type="ORF">SAMN05216588_107269</name>
</gene>
<dbReference type="RefSeq" id="WP_139207440.1">
    <property type="nucleotide sequence ID" value="NZ_FNDG01000007.1"/>
</dbReference>
<sequence>MQKIGQSTNTADGNGEFTEGNAAGGVAATLLRADWLNAVQRELISLIAGAGITLVPAENDQMLKAVLKLIADSTSGKATKATTLAGYGITDGATKTQLAQAINDALNSLVNGAPEALNQLNEFAAALGNDPNFSATILSGLANKLSLSGGAMVGPIESTANLIIGINQRGWVYHDGNGFGLVNDQGNWAVQVLRNGGGVVIGGVLHGNGGGLTGVPLAGVSGLLSALETKANKASTLAGYGITDDLQWRTEPLTGKFTVECLDITQSGQESGVMIRTKIPIDSTVMPHLTIKGCISGYTSPFEMHLSWYFYEGAFYMPQAFVTGYHSPLGGGGVRAFLSHENGLVNIRLDFGGTTYIPRLAITAYKSAGYGGNYAWYAGWMHGSWNREVAIAGEVLASSHTALSTANTGAAFNSFVLAGGSARGMRTVLELEAPGTLIETFSRTPPPGTLKANGAAVWRAGYPDLDAAIYVGDALNATAAWGYRCTDPGNPTGTRSPGGVYLVLPDARGEFRRGFDDGANRDSGREWASWQDQSLQGHTHSEFGTASFLRAGAGGISGPASTALTAATGIAPVTGSVGVTRPRNINPLVCIRY</sequence>
<dbReference type="EMBL" id="FNDG01000007">
    <property type="protein sequence ID" value="SDH81236.1"/>
    <property type="molecule type" value="Genomic_DNA"/>
</dbReference>
<dbReference type="SUPFAM" id="SSF88874">
    <property type="entry name" value="Receptor-binding domain of short tail fibre protein gp12"/>
    <property type="match status" value="1"/>
</dbReference>
<dbReference type="Gene3D" id="3.90.1340.10">
    <property type="entry name" value="Phage tail collar domain"/>
    <property type="match status" value="1"/>
</dbReference>